<feature type="compositionally biased region" description="Polar residues" evidence="1">
    <location>
        <begin position="18"/>
        <end position="37"/>
    </location>
</feature>
<evidence type="ECO:0000313" key="2">
    <source>
        <dbReference type="EMBL" id="KAI1712187.1"/>
    </source>
</evidence>
<accession>A0AAD4R625</accession>
<feature type="compositionally biased region" description="Basic and acidic residues" evidence="1">
    <location>
        <begin position="1"/>
        <end position="11"/>
    </location>
</feature>
<feature type="region of interest" description="Disordered" evidence="1">
    <location>
        <begin position="337"/>
        <end position="366"/>
    </location>
</feature>
<dbReference type="AlphaFoldDB" id="A0AAD4R625"/>
<keyword evidence="3" id="KW-1185">Reference proteome</keyword>
<protein>
    <submittedName>
        <fullName evidence="2">Uncharacterized protein</fullName>
    </submittedName>
</protein>
<comment type="caution">
    <text evidence="2">The sequence shown here is derived from an EMBL/GenBank/DDBJ whole genome shotgun (WGS) entry which is preliminary data.</text>
</comment>
<organism evidence="2 3">
    <name type="scientific">Ditylenchus destructor</name>
    <dbReference type="NCBI Taxonomy" id="166010"/>
    <lineage>
        <taxon>Eukaryota</taxon>
        <taxon>Metazoa</taxon>
        <taxon>Ecdysozoa</taxon>
        <taxon>Nematoda</taxon>
        <taxon>Chromadorea</taxon>
        <taxon>Rhabditida</taxon>
        <taxon>Tylenchina</taxon>
        <taxon>Tylenchomorpha</taxon>
        <taxon>Sphaerularioidea</taxon>
        <taxon>Anguinidae</taxon>
        <taxon>Anguininae</taxon>
        <taxon>Ditylenchus</taxon>
    </lineage>
</organism>
<feature type="region of interest" description="Disordered" evidence="1">
    <location>
        <begin position="193"/>
        <end position="242"/>
    </location>
</feature>
<feature type="compositionally biased region" description="Basic and acidic residues" evidence="1">
    <location>
        <begin position="38"/>
        <end position="52"/>
    </location>
</feature>
<gene>
    <name evidence="2" type="ORF">DdX_09731</name>
</gene>
<dbReference type="EMBL" id="JAKKPZ010000019">
    <property type="protein sequence ID" value="KAI1712187.1"/>
    <property type="molecule type" value="Genomic_DNA"/>
</dbReference>
<evidence type="ECO:0000313" key="3">
    <source>
        <dbReference type="Proteomes" id="UP001201812"/>
    </source>
</evidence>
<proteinExistence type="predicted"/>
<name>A0AAD4R625_9BILA</name>
<dbReference type="Proteomes" id="UP001201812">
    <property type="component" value="Unassembled WGS sequence"/>
</dbReference>
<evidence type="ECO:0000256" key="1">
    <source>
        <dbReference type="SAM" id="MobiDB-lite"/>
    </source>
</evidence>
<reference evidence="2" key="1">
    <citation type="submission" date="2022-01" db="EMBL/GenBank/DDBJ databases">
        <title>Genome Sequence Resource for Two Populations of Ditylenchus destructor, the Migratory Endoparasitic Phytonematode.</title>
        <authorList>
            <person name="Zhang H."/>
            <person name="Lin R."/>
            <person name="Xie B."/>
        </authorList>
    </citation>
    <scope>NUCLEOTIDE SEQUENCE</scope>
    <source>
        <strain evidence="2">BazhouSP</strain>
    </source>
</reference>
<feature type="region of interest" description="Disordered" evidence="1">
    <location>
        <begin position="1"/>
        <end position="74"/>
    </location>
</feature>
<sequence length="425" mass="48446">MPHSLEREHHVKVIPTNGKASPSSMSKHADDQSLQSLKTEEVHGVETFERKTTPIGEPNSKDQVNREYSVNTYTERRTYGSDENGEVVVRIESDPSDPVKPVEPLRPVTPITNNSGLRLDELGNSFKEIRESPFRPMNIEDVDNNESALFYLKPSPHLNTQPIPRIPRINTVMAKKDGDKNIYTTLDKKTKDESYRVLKHSPGTDNRRHRSPRPQYAPPPPRTRSSTPHSPNYEGNGYVDRRPLSSLSSASIENDSWASSTGSSIGGFSLMGPDGTQYPVKKVTRKSRWVSVHDGKPVSPFVEEVHYEPCLHHEPLYPLSLPISALSNRSNYRRVASPIQSSPNNNRRAHFQDAPTNNELEDRTNSRNSYHERLSEFMNNEHWNGERYAKNMSSNEYGKERSHRKKPNVHDNGYITLNPLYIEKY</sequence>